<sequence length="242" mass="28206">MALYKNSHKNKWLESTEKTKSIPLETYADEASGFFDQEISAHLDLYSLINLYMSEAWVYIVCNAVAKKISKQFLSVVHERLSKGSLVEEPAEAHSLVQVLDRPNDWESYTNFMYRAVTYLVLTGNVVIWKLKFHKQLIILPTELLMIEFDQNKNLMWYVLNGGQDEEYQHFFKGSMRIYPEDVIHVRLPNISSMLWGLSPFVPGRKSVLFDRYSTEYLLNFYLKQANPGAVIEMTKDANEKQ</sequence>
<dbReference type="AlphaFoldDB" id="X1V161"/>
<dbReference type="EMBL" id="BARW01032098">
    <property type="protein sequence ID" value="GAJ09557.1"/>
    <property type="molecule type" value="Genomic_DNA"/>
</dbReference>
<evidence type="ECO:0008006" key="2">
    <source>
        <dbReference type="Google" id="ProtNLM"/>
    </source>
</evidence>
<organism evidence="1">
    <name type="scientific">marine sediment metagenome</name>
    <dbReference type="NCBI Taxonomy" id="412755"/>
    <lineage>
        <taxon>unclassified sequences</taxon>
        <taxon>metagenomes</taxon>
        <taxon>ecological metagenomes</taxon>
    </lineage>
</organism>
<name>X1V161_9ZZZZ</name>
<protein>
    <recommendedName>
        <fullName evidence="2">Phage portal protein</fullName>
    </recommendedName>
</protein>
<accession>X1V161</accession>
<feature type="non-terminal residue" evidence="1">
    <location>
        <position position="242"/>
    </location>
</feature>
<reference evidence="1" key="1">
    <citation type="journal article" date="2014" name="Front. Microbiol.">
        <title>High frequency of phylogenetically diverse reductive dehalogenase-homologous genes in deep subseafloor sedimentary metagenomes.</title>
        <authorList>
            <person name="Kawai M."/>
            <person name="Futagami T."/>
            <person name="Toyoda A."/>
            <person name="Takaki Y."/>
            <person name="Nishi S."/>
            <person name="Hori S."/>
            <person name="Arai W."/>
            <person name="Tsubouchi T."/>
            <person name="Morono Y."/>
            <person name="Uchiyama I."/>
            <person name="Ito T."/>
            <person name="Fujiyama A."/>
            <person name="Inagaki F."/>
            <person name="Takami H."/>
        </authorList>
    </citation>
    <scope>NUCLEOTIDE SEQUENCE</scope>
    <source>
        <strain evidence="1">Expedition CK06-06</strain>
    </source>
</reference>
<evidence type="ECO:0000313" key="1">
    <source>
        <dbReference type="EMBL" id="GAJ09557.1"/>
    </source>
</evidence>
<proteinExistence type="predicted"/>
<dbReference type="InterPro" id="IPR006944">
    <property type="entry name" value="Phage/GTA_portal"/>
</dbReference>
<dbReference type="Pfam" id="PF04860">
    <property type="entry name" value="Phage_portal"/>
    <property type="match status" value="1"/>
</dbReference>
<comment type="caution">
    <text evidence="1">The sequence shown here is derived from an EMBL/GenBank/DDBJ whole genome shotgun (WGS) entry which is preliminary data.</text>
</comment>
<gene>
    <name evidence="1" type="ORF">S12H4_50885</name>
</gene>